<dbReference type="GO" id="GO:0008239">
    <property type="term" value="F:dipeptidyl-peptidase activity"/>
    <property type="evidence" value="ECO:0007669"/>
    <property type="project" value="UniProtKB-ARBA"/>
</dbReference>
<evidence type="ECO:0000256" key="3">
    <source>
        <dbReference type="ARBA" id="ARBA00011738"/>
    </source>
</evidence>
<accession>A0A5C6KG93</accession>
<dbReference type="GO" id="GO:0042277">
    <property type="term" value="F:peptide binding"/>
    <property type="evidence" value="ECO:0007669"/>
    <property type="project" value="UniProtKB-ARBA"/>
</dbReference>
<dbReference type="GO" id="GO:0042597">
    <property type="term" value="C:periplasmic space"/>
    <property type="evidence" value="ECO:0007669"/>
    <property type="project" value="UniProtKB-SubCell"/>
</dbReference>
<dbReference type="SUPFAM" id="SSF53474">
    <property type="entry name" value="alpha/beta-Hydrolases"/>
    <property type="match status" value="1"/>
</dbReference>
<comment type="similarity">
    <text evidence="2">Belongs to the peptidase S9C family.</text>
</comment>
<proteinExistence type="inferred from homology"/>
<dbReference type="Pfam" id="PF07676">
    <property type="entry name" value="PD40"/>
    <property type="match status" value="1"/>
</dbReference>
<gene>
    <name evidence="12" type="ORF">FSA05_09340</name>
</gene>
<name>A0A5C6KG93_PARDI</name>
<dbReference type="FunFam" id="3.40.50.1820:FF:000028">
    <property type="entry name" value="S9 family peptidase"/>
    <property type="match status" value="1"/>
</dbReference>
<dbReference type="GO" id="GO:0004252">
    <property type="term" value="F:serine-type endopeptidase activity"/>
    <property type="evidence" value="ECO:0007669"/>
    <property type="project" value="TreeGrafter"/>
</dbReference>
<evidence type="ECO:0000256" key="10">
    <source>
        <dbReference type="ARBA" id="ARBA00070574"/>
    </source>
</evidence>
<comment type="caution">
    <text evidence="12">The sequence shown here is derived from an EMBL/GenBank/DDBJ whole genome shotgun (WGS) entry which is preliminary data.</text>
</comment>
<keyword evidence="4" id="KW-0031">Aminopeptidase</keyword>
<evidence type="ECO:0000256" key="7">
    <source>
        <dbReference type="ARBA" id="ARBA00022764"/>
    </source>
</evidence>
<keyword evidence="9" id="KW-0720">Serine protease</keyword>
<dbReference type="GO" id="GO:0006508">
    <property type="term" value="P:proteolysis"/>
    <property type="evidence" value="ECO:0007669"/>
    <property type="project" value="UniProtKB-KW"/>
</dbReference>
<reference evidence="12 13" key="1">
    <citation type="submission" date="2019-07" db="EMBL/GenBank/DDBJ databases">
        <title>Genome sequencing of Parabacteroides distasonis iSURF_7.</title>
        <authorList>
            <person name="Degefu H.N."/>
            <person name="Ruoff K.L."/>
            <person name="Price C.E."/>
            <person name="Valls R.A."/>
            <person name="O'Toole G.A."/>
        </authorList>
    </citation>
    <scope>NUCLEOTIDE SEQUENCE [LARGE SCALE GENOMIC DNA]</scope>
    <source>
        <strain evidence="12 13">CFPLTA003_1B</strain>
    </source>
</reference>
<dbReference type="InterPro" id="IPR011659">
    <property type="entry name" value="WD40"/>
</dbReference>
<evidence type="ECO:0000256" key="2">
    <source>
        <dbReference type="ARBA" id="ARBA00010040"/>
    </source>
</evidence>
<evidence type="ECO:0000256" key="9">
    <source>
        <dbReference type="ARBA" id="ARBA00022825"/>
    </source>
</evidence>
<dbReference type="InterPro" id="IPR029058">
    <property type="entry name" value="AB_hydrolase_fold"/>
</dbReference>
<dbReference type="AlphaFoldDB" id="A0A5C6KG93"/>
<evidence type="ECO:0000256" key="4">
    <source>
        <dbReference type="ARBA" id="ARBA00022438"/>
    </source>
</evidence>
<dbReference type="PANTHER" id="PTHR42776:SF13">
    <property type="entry name" value="DIPEPTIDYL-PEPTIDASE 5"/>
    <property type="match status" value="1"/>
</dbReference>
<dbReference type="Pfam" id="PF00326">
    <property type="entry name" value="Peptidase_S9"/>
    <property type="match status" value="1"/>
</dbReference>
<dbReference type="EMBL" id="VOHW01000004">
    <property type="protein sequence ID" value="TWV62400.1"/>
    <property type="molecule type" value="Genomic_DNA"/>
</dbReference>
<evidence type="ECO:0000313" key="13">
    <source>
        <dbReference type="Proteomes" id="UP000315827"/>
    </source>
</evidence>
<evidence type="ECO:0000256" key="6">
    <source>
        <dbReference type="ARBA" id="ARBA00022729"/>
    </source>
</evidence>
<evidence type="ECO:0000256" key="5">
    <source>
        <dbReference type="ARBA" id="ARBA00022670"/>
    </source>
</evidence>
<comment type="subcellular location">
    <subcellularLocation>
        <location evidence="1">Periplasm</location>
    </subcellularLocation>
</comment>
<dbReference type="InterPro" id="IPR001375">
    <property type="entry name" value="Peptidase_S9_cat"/>
</dbReference>
<evidence type="ECO:0000256" key="1">
    <source>
        <dbReference type="ARBA" id="ARBA00004418"/>
    </source>
</evidence>
<evidence type="ECO:0000256" key="8">
    <source>
        <dbReference type="ARBA" id="ARBA00022801"/>
    </source>
</evidence>
<keyword evidence="5" id="KW-0645">Protease</keyword>
<keyword evidence="6" id="KW-0732">Signal</keyword>
<dbReference type="InterPro" id="IPR011042">
    <property type="entry name" value="6-blade_b-propeller_TolB-like"/>
</dbReference>
<evidence type="ECO:0000313" key="12">
    <source>
        <dbReference type="EMBL" id="TWV62400.1"/>
    </source>
</evidence>
<feature type="domain" description="Peptidase S9 prolyl oligopeptidase catalytic" evidence="11">
    <location>
        <begin position="483"/>
        <end position="695"/>
    </location>
</feature>
<sequence length="696" mass="79113">MIMATSLLLGACNPATDVNVKETGDKNLIGKSDIRIKDGRMTPEALWAMGRIGGMNVSPDGKKVVYTVAYYSVPENKSNREVFVMNADGSDNKQITKTGFAENEAVWIKGGTKIAFLCNESGSSQLWEMNPDGTDRKRLSDYDKDIEGFAFSPDEKKVLFISQVETVNSTADKYPDLDKATGVIITDLMYKHWDEWVTTVPHPFVADFDGKSISNPVDVMEGELFESPMKPFGGIEQLAWNTTSDKIAYTSRKKTGKEYAISTNSDIYVYDLNTKQTTNITEENKGYDTNPTYSPDGKSIAWLSMERDGYEADQNRLMVMNLETGEKTFVSKDFDSNVDSYCWSADCKRIYFTGVWHGESQVYQIDLANGNKITLLTEGMYDYASVALLGDKLIAQRHSMSMGDEIYSIDLTGDHTVTQLTFENKHIYDQLTMGKVEERWMKTTDGKQMLTWVIYPPQFDPNKKYPTLLFCEGGPQSPVSQFWSYRWNFQIMAANDYIIVAPNRRGLPGFGLEWNEAVSGDYGGQCMKDYFTAIDEVAKEPYVNKDRLGCVGASFGGFSVYWLAGHHDKRFKAFIAHDGIFNMEMQYLETEEMWFANWDMGGAYWEKQNATAQRTFANSPHKFVDKWDTPILCIHGEKDYRILANQGMAAFNAAVLRGVPAELLIYPDENHWVLKPQNGVLWQRTFFEWLDMWLKK</sequence>
<dbReference type="GO" id="GO:0043171">
    <property type="term" value="P:peptide catabolic process"/>
    <property type="evidence" value="ECO:0007669"/>
    <property type="project" value="UniProtKB-ARBA"/>
</dbReference>
<dbReference type="SUPFAM" id="SSF82171">
    <property type="entry name" value="DPP6 N-terminal domain-like"/>
    <property type="match status" value="1"/>
</dbReference>
<dbReference type="Proteomes" id="UP000315827">
    <property type="component" value="Unassembled WGS sequence"/>
</dbReference>
<dbReference type="FunFam" id="2.120.10.30:FF:000079">
    <property type="entry name" value="S9 family peptidase"/>
    <property type="match status" value="1"/>
</dbReference>
<dbReference type="FunFam" id="2.120.10.30:FF:000075">
    <property type="entry name" value="S9 family peptidase"/>
    <property type="match status" value="1"/>
</dbReference>
<organism evidence="12 13">
    <name type="scientific">Parabacteroides distasonis</name>
    <dbReference type="NCBI Taxonomy" id="823"/>
    <lineage>
        <taxon>Bacteria</taxon>
        <taxon>Pseudomonadati</taxon>
        <taxon>Bacteroidota</taxon>
        <taxon>Bacteroidia</taxon>
        <taxon>Bacteroidales</taxon>
        <taxon>Tannerellaceae</taxon>
        <taxon>Parabacteroides</taxon>
    </lineage>
</organism>
<keyword evidence="7" id="KW-0574">Periplasm</keyword>
<dbReference type="PANTHER" id="PTHR42776">
    <property type="entry name" value="SERINE PEPTIDASE S9 FAMILY MEMBER"/>
    <property type="match status" value="1"/>
</dbReference>
<dbReference type="Gene3D" id="2.120.10.30">
    <property type="entry name" value="TolB, C-terminal domain"/>
    <property type="match status" value="2"/>
</dbReference>
<evidence type="ECO:0000259" key="11">
    <source>
        <dbReference type="Pfam" id="PF00326"/>
    </source>
</evidence>
<comment type="subunit">
    <text evidence="3">Homodimer.</text>
</comment>
<dbReference type="Gene3D" id="3.40.50.1820">
    <property type="entry name" value="alpha/beta hydrolase"/>
    <property type="match status" value="1"/>
</dbReference>
<protein>
    <recommendedName>
        <fullName evidence="10">Dipeptidyl-peptidase 5</fullName>
    </recommendedName>
</protein>
<dbReference type="GO" id="GO:0004177">
    <property type="term" value="F:aminopeptidase activity"/>
    <property type="evidence" value="ECO:0007669"/>
    <property type="project" value="UniProtKB-KW"/>
</dbReference>
<keyword evidence="8" id="KW-0378">Hydrolase</keyword>